<dbReference type="Proteomes" id="UP000321408">
    <property type="component" value="Chromosome"/>
</dbReference>
<evidence type="ECO:0000313" key="1">
    <source>
        <dbReference type="EMBL" id="QEE16132.2"/>
    </source>
</evidence>
<sequence length="491" mass="54998">MVMKKKAKFGIGIGIILISSLFIIIPSIFDGHIREWKPRGIYYVSFSTGNDRNDGESPESPWKTIDQVNRWDFEAGTIILFKKGDEWNGEIILVSKGNETHPIILSAYGFGPHPIINGKKYALTLQDTEFTDVKNMDFREGTEICVVIRGSVNTTIENCFIGLDTWGYGLRITGSYSQSKSADHGIIRNCTIDSGLLGKVLISGRDGIQLTDGAKYWAIYNNSVYNWPHTGIGLSQIFELAETAYNHIYQNYIYGGDIDYMRGLETFGREGYVHHNEFYRNYIKDTTITNHVEGNNNSYYYNIIDTVRNPNDRTDAHGFDFTAFASGLTEDKHQACHDNRLFNNVIYNTASEGIILIGSVKDNVLQVENNLIINNLLLETNGGIRIHNREMGGNVFKHNLVYNSHGWDNYIYKDLAVSALEFNNLNGDSGNSIVNNLNANPLLFNPISGDFRLTTNSPCIDAGLDVGVLFDFFNSSVPVGIAPDIGAIEWL</sequence>
<dbReference type="SUPFAM" id="SSF51126">
    <property type="entry name" value="Pectin lyase-like"/>
    <property type="match status" value="1"/>
</dbReference>
<protein>
    <submittedName>
        <fullName evidence="1">Right-handed parallel beta-helix repeat-containing protein</fullName>
    </submittedName>
</protein>
<dbReference type="AlphaFoldDB" id="A0A5B9DAK9"/>
<dbReference type="Gene3D" id="2.160.20.10">
    <property type="entry name" value="Single-stranded right-handed beta-helix, Pectin lyase-like"/>
    <property type="match status" value="1"/>
</dbReference>
<evidence type="ECO:0000313" key="2">
    <source>
        <dbReference type="Proteomes" id="UP000321408"/>
    </source>
</evidence>
<reference evidence="1 2" key="2">
    <citation type="journal article" date="2024" name="Int. J. Syst. Evol. Microbiol.">
        <title>Promethearchaeum syntrophicum gen. nov., sp. nov., an anaerobic, obligately syntrophic archaeon, the first isolate of the lineage 'Asgard' archaea, and proposal of the new archaeal phylum Promethearchaeota phyl. nov. and kingdom Promethearchaeati regn. nov.</title>
        <authorList>
            <person name="Imachi H."/>
            <person name="Nobu M.K."/>
            <person name="Kato S."/>
            <person name="Takaki Y."/>
            <person name="Miyazaki M."/>
            <person name="Miyata M."/>
            <person name="Ogawara M."/>
            <person name="Saito Y."/>
            <person name="Sakai S."/>
            <person name="Tahara Y.O."/>
            <person name="Takano Y."/>
            <person name="Tasumi E."/>
            <person name="Uematsu K."/>
            <person name="Yoshimura T."/>
            <person name="Itoh T."/>
            <person name="Ohkuma M."/>
            <person name="Takai K."/>
        </authorList>
    </citation>
    <scope>NUCLEOTIDE SEQUENCE [LARGE SCALE GENOMIC DNA]</scope>
    <source>
        <strain evidence="1 2">MK-D1</strain>
    </source>
</reference>
<proteinExistence type="predicted"/>
<name>A0A5B9DAK9_9ARCH</name>
<dbReference type="SMART" id="SM00710">
    <property type="entry name" value="PbH1"/>
    <property type="match status" value="6"/>
</dbReference>
<accession>A0A5B9DAK9</accession>
<dbReference type="InterPro" id="IPR006626">
    <property type="entry name" value="PbH1"/>
</dbReference>
<dbReference type="InterPro" id="IPR012334">
    <property type="entry name" value="Pectin_lyas_fold"/>
</dbReference>
<dbReference type="InterPro" id="IPR011050">
    <property type="entry name" value="Pectin_lyase_fold/virulence"/>
</dbReference>
<keyword evidence="2" id="KW-1185">Reference proteome</keyword>
<reference evidence="1 2" key="1">
    <citation type="journal article" date="2020" name="Nature">
        <title>Isolation of an archaeon at the prokaryote-eukaryote interface.</title>
        <authorList>
            <person name="Imachi H."/>
            <person name="Nobu M.K."/>
            <person name="Nakahara N."/>
            <person name="Morono Y."/>
            <person name="Ogawara M."/>
            <person name="Takaki Y."/>
            <person name="Takano Y."/>
            <person name="Uematsu K."/>
            <person name="Ikuta T."/>
            <person name="Ito M."/>
            <person name="Matsui Y."/>
            <person name="Miyazaki M."/>
            <person name="Murata K."/>
            <person name="Saito Y."/>
            <person name="Sakai S."/>
            <person name="Song C."/>
            <person name="Tasumi E."/>
            <person name="Yamanaka Y."/>
            <person name="Yamaguchi T."/>
            <person name="Kamagata Y."/>
            <person name="Tamaki H."/>
            <person name="Takai K."/>
        </authorList>
    </citation>
    <scope>NUCLEOTIDE SEQUENCE [LARGE SCALE GENOMIC DNA]</scope>
    <source>
        <strain evidence="1 2">MK-D1</strain>
    </source>
</reference>
<dbReference type="KEGG" id="psyt:DSAG12_01961"/>
<dbReference type="EMBL" id="CP042905">
    <property type="protein sequence ID" value="QEE16132.2"/>
    <property type="molecule type" value="Genomic_DNA"/>
</dbReference>
<organism evidence="1 2">
    <name type="scientific">Promethearchaeum syntrophicum</name>
    <dbReference type="NCBI Taxonomy" id="2594042"/>
    <lineage>
        <taxon>Archaea</taxon>
        <taxon>Promethearchaeati</taxon>
        <taxon>Promethearchaeota</taxon>
        <taxon>Promethearchaeia</taxon>
        <taxon>Promethearchaeales</taxon>
        <taxon>Promethearchaeaceae</taxon>
        <taxon>Promethearchaeum</taxon>
    </lineage>
</organism>
<gene>
    <name evidence="1" type="ORF">DSAG12_01961</name>
</gene>